<dbReference type="OrthoDB" id="5118875at2"/>
<dbReference type="InterPro" id="IPR046719">
    <property type="entry name" value="DUF6611"/>
</dbReference>
<keyword evidence="5" id="KW-1185">Reference proteome</keyword>
<dbReference type="Proteomes" id="UP000220340">
    <property type="component" value="Unassembled WGS sequence"/>
</dbReference>
<dbReference type="AlphaFoldDB" id="A0A1Q4H9R1"/>
<dbReference type="RefSeq" id="WP_073858055.1">
    <property type="nucleotide sequence ID" value="NZ_BAAATC010000004.1"/>
</dbReference>
<dbReference type="EMBL" id="PDCR01000026">
    <property type="protein sequence ID" value="PEG52801.1"/>
    <property type="molecule type" value="Genomic_DNA"/>
</dbReference>
<gene>
    <name evidence="2" type="ORF">BV510_06650</name>
    <name evidence="3" type="ORF">CRI78_19365</name>
</gene>
<reference evidence="2 4" key="1">
    <citation type="submission" date="2016-09" db="EMBL/GenBank/DDBJ databases">
        <title>genome sequences of unsequenced Mycobacteria.</title>
        <authorList>
            <person name="Greninger A.L."/>
            <person name="Jerome K.R."/>
            <person name="Mcnair B."/>
            <person name="Wallis C."/>
            <person name="Fang F."/>
        </authorList>
    </citation>
    <scope>NUCLEOTIDE SEQUENCE [LARGE SCALE GENOMIC DNA]</scope>
    <source>
        <strain evidence="2 4">BM1</strain>
    </source>
</reference>
<evidence type="ECO:0000313" key="3">
    <source>
        <dbReference type="EMBL" id="PEG52801.1"/>
    </source>
</evidence>
<proteinExistence type="predicted"/>
<feature type="transmembrane region" description="Helical" evidence="1">
    <location>
        <begin position="87"/>
        <end position="106"/>
    </location>
</feature>
<keyword evidence="1" id="KW-0472">Membrane</keyword>
<accession>A0A1Q4H9R1</accession>
<keyword evidence="1" id="KW-0812">Transmembrane</keyword>
<feature type="transmembrane region" description="Helical" evidence="1">
    <location>
        <begin position="63"/>
        <end position="81"/>
    </location>
</feature>
<protein>
    <submittedName>
        <fullName evidence="2">Uncharacterized protein</fullName>
    </submittedName>
</protein>
<evidence type="ECO:0000256" key="1">
    <source>
        <dbReference type="SAM" id="Phobius"/>
    </source>
</evidence>
<keyword evidence="1" id="KW-1133">Transmembrane helix</keyword>
<dbReference type="EMBL" id="MIJD01000045">
    <property type="protein sequence ID" value="OPE55154.1"/>
    <property type="molecule type" value="Genomic_DNA"/>
</dbReference>
<comment type="caution">
    <text evidence="2">The sequence shown here is derived from an EMBL/GenBank/DDBJ whole genome shotgun (WGS) entry which is preliminary data.</text>
</comment>
<dbReference type="Proteomes" id="UP000191039">
    <property type="component" value="Unassembled WGS sequence"/>
</dbReference>
<evidence type="ECO:0000313" key="5">
    <source>
        <dbReference type="Proteomes" id="UP000220340"/>
    </source>
</evidence>
<name>A0A1Q4H9R1_9MYCO</name>
<evidence type="ECO:0000313" key="2">
    <source>
        <dbReference type="EMBL" id="OPE55154.1"/>
    </source>
</evidence>
<sequence length="181" mass="20549">MHDTELRGPLPRRMWRQLLDGITPWGSIDIRPVRWGGTCYRLVLYPPGITHAERRRVRLWRGWPMWGAGLWLLILMVLARTTDPWTALGWATAGYLAAGAAAYVWAGDIRGRVRTAEVHVLASKNDVPTLIRSRVIRSLGTTMARADEQLAAGEIRSADYEATWWRVYDRLTPGVFEAGIR</sequence>
<evidence type="ECO:0000313" key="4">
    <source>
        <dbReference type="Proteomes" id="UP000191039"/>
    </source>
</evidence>
<organism evidence="2 4">
    <name type="scientific">Mycolicibacterium diernhoferi</name>
    <dbReference type="NCBI Taxonomy" id="1801"/>
    <lineage>
        <taxon>Bacteria</taxon>
        <taxon>Bacillati</taxon>
        <taxon>Actinomycetota</taxon>
        <taxon>Actinomycetes</taxon>
        <taxon>Mycobacteriales</taxon>
        <taxon>Mycobacteriaceae</taxon>
        <taxon>Mycolicibacterium</taxon>
    </lineage>
</organism>
<reference evidence="3 5" key="2">
    <citation type="submission" date="2017-10" db="EMBL/GenBank/DDBJ databases">
        <title>The new phylogeny of genus Mycobacterium.</title>
        <authorList>
            <person name="Tortoli E."/>
            <person name="Trovato A."/>
            <person name="Cirillo D.M."/>
        </authorList>
    </citation>
    <scope>NUCLEOTIDE SEQUENCE [LARGE SCALE GENOMIC DNA]</scope>
    <source>
        <strain evidence="3 5">IP141170001</strain>
    </source>
</reference>
<dbReference type="Pfam" id="PF20315">
    <property type="entry name" value="DUF6611"/>
    <property type="match status" value="1"/>
</dbReference>